<dbReference type="PROSITE" id="PS51352">
    <property type="entry name" value="THIOREDOXIN_2"/>
    <property type="match status" value="1"/>
</dbReference>
<protein>
    <recommendedName>
        <fullName evidence="1">Thioredoxin domain-containing protein</fullName>
    </recommendedName>
</protein>
<evidence type="ECO:0000313" key="2">
    <source>
        <dbReference type="EMBL" id="PCJ26907.1"/>
    </source>
</evidence>
<sequence length="159" mass="17723">MILDRDAFTIEYDAARTTLDQMYVAIESLGYTPRLAIEDFDIDSMDEVLGEIPEPILAGVSSARQMGRYVFVDFYAEWCIACKALEEITLESFEVQSALDEFVVIKVDTDAYPESAVYFGVVGMPTLLILNSDGKELFRSVGPISADKLSRVLIDSQVQ</sequence>
<accession>A0A2A5B5S7</accession>
<evidence type="ECO:0000259" key="1">
    <source>
        <dbReference type="PROSITE" id="PS51352"/>
    </source>
</evidence>
<dbReference type="SUPFAM" id="SSF52833">
    <property type="entry name" value="Thioredoxin-like"/>
    <property type="match status" value="1"/>
</dbReference>
<dbReference type="PANTHER" id="PTHR32234">
    <property type="entry name" value="THIOL:DISULFIDE INTERCHANGE PROTEIN DSBD"/>
    <property type="match status" value="1"/>
</dbReference>
<feature type="domain" description="Thioredoxin" evidence="1">
    <location>
        <begin position="31"/>
        <end position="159"/>
    </location>
</feature>
<name>A0A2A5B5S7_9GAMM</name>
<evidence type="ECO:0000313" key="3">
    <source>
        <dbReference type="Proteomes" id="UP000218327"/>
    </source>
</evidence>
<dbReference type="Pfam" id="PF00085">
    <property type="entry name" value="Thioredoxin"/>
    <property type="match status" value="1"/>
</dbReference>
<dbReference type="PANTHER" id="PTHR32234:SF0">
    <property type="entry name" value="THIOL:DISULFIDE INTERCHANGE PROTEIN DSBD"/>
    <property type="match status" value="1"/>
</dbReference>
<dbReference type="EMBL" id="NVVJ01000009">
    <property type="protein sequence ID" value="PCJ26907.1"/>
    <property type="molecule type" value="Genomic_DNA"/>
</dbReference>
<dbReference type="InterPro" id="IPR036249">
    <property type="entry name" value="Thioredoxin-like_sf"/>
</dbReference>
<dbReference type="GO" id="GO:0015035">
    <property type="term" value="F:protein-disulfide reductase activity"/>
    <property type="evidence" value="ECO:0007669"/>
    <property type="project" value="TreeGrafter"/>
</dbReference>
<reference evidence="3" key="1">
    <citation type="submission" date="2017-08" db="EMBL/GenBank/DDBJ databases">
        <title>A dynamic microbial community with high functional redundancy inhabits the cold, oxic subseafloor aquifer.</title>
        <authorList>
            <person name="Tully B.J."/>
            <person name="Wheat C.G."/>
            <person name="Glazer B.T."/>
            <person name="Huber J.A."/>
        </authorList>
    </citation>
    <scope>NUCLEOTIDE SEQUENCE [LARGE SCALE GENOMIC DNA]</scope>
</reference>
<dbReference type="InterPro" id="IPR013766">
    <property type="entry name" value="Thioredoxin_domain"/>
</dbReference>
<dbReference type="Proteomes" id="UP000218327">
    <property type="component" value="Unassembled WGS sequence"/>
</dbReference>
<organism evidence="2 3">
    <name type="scientific">SAR86 cluster bacterium</name>
    <dbReference type="NCBI Taxonomy" id="2030880"/>
    <lineage>
        <taxon>Bacteria</taxon>
        <taxon>Pseudomonadati</taxon>
        <taxon>Pseudomonadota</taxon>
        <taxon>Gammaproteobacteria</taxon>
        <taxon>SAR86 cluster</taxon>
    </lineage>
</organism>
<gene>
    <name evidence="2" type="ORF">COA96_04565</name>
</gene>
<dbReference type="Gene3D" id="3.40.30.10">
    <property type="entry name" value="Glutaredoxin"/>
    <property type="match status" value="1"/>
</dbReference>
<proteinExistence type="predicted"/>
<dbReference type="AlphaFoldDB" id="A0A2A5B5S7"/>
<dbReference type="GO" id="GO:0045454">
    <property type="term" value="P:cell redox homeostasis"/>
    <property type="evidence" value="ECO:0007669"/>
    <property type="project" value="TreeGrafter"/>
</dbReference>
<comment type="caution">
    <text evidence="2">The sequence shown here is derived from an EMBL/GenBank/DDBJ whole genome shotgun (WGS) entry which is preliminary data.</text>
</comment>